<proteinExistence type="predicted"/>
<organism evidence="1 2">
    <name type="scientific">Artemisia annua</name>
    <name type="common">Sweet wormwood</name>
    <dbReference type="NCBI Taxonomy" id="35608"/>
    <lineage>
        <taxon>Eukaryota</taxon>
        <taxon>Viridiplantae</taxon>
        <taxon>Streptophyta</taxon>
        <taxon>Embryophyta</taxon>
        <taxon>Tracheophyta</taxon>
        <taxon>Spermatophyta</taxon>
        <taxon>Magnoliopsida</taxon>
        <taxon>eudicotyledons</taxon>
        <taxon>Gunneridae</taxon>
        <taxon>Pentapetalae</taxon>
        <taxon>asterids</taxon>
        <taxon>campanulids</taxon>
        <taxon>Asterales</taxon>
        <taxon>Asteraceae</taxon>
        <taxon>Asteroideae</taxon>
        <taxon>Anthemideae</taxon>
        <taxon>Artemisiinae</taxon>
        <taxon>Artemisia</taxon>
    </lineage>
</organism>
<sequence length="71" mass="8417">MKLVYEEKHNFRESYGRTRLARYINYENIPLSGDAVNKKCKQKSKGGNYYEFFHNTKSVKPTILHFQASIQ</sequence>
<dbReference type="PANTHER" id="PTHR43991">
    <property type="entry name" value="WD REPEAT PROTEIN (AFU_ORTHOLOGUE AFUA_8G05640)-RELATED"/>
    <property type="match status" value="1"/>
</dbReference>
<keyword evidence="2" id="KW-1185">Reference proteome</keyword>
<dbReference type="AlphaFoldDB" id="A0A2U1MLK5"/>
<dbReference type="PANTHER" id="PTHR43991:SF43">
    <property type="entry name" value="WD40_YVTN REPEAT-LIKE-CONTAINING DOMAIN-CONTAINING PROTEIN-RELATED"/>
    <property type="match status" value="1"/>
</dbReference>
<dbReference type="Proteomes" id="UP000245207">
    <property type="component" value="Unassembled WGS sequence"/>
</dbReference>
<reference evidence="1 2" key="1">
    <citation type="journal article" date="2018" name="Mol. Plant">
        <title>The genome of Artemisia annua provides insight into the evolution of Asteraceae family and artemisinin biosynthesis.</title>
        <authorList>
            <person name="Shen Q."/>
            <person name="Zhang L."/>
            <person name="Liao Z."/>
            <person name="Wang S."/>
            <person name="Yan T."/>
            <person name="Shi P."/>
            <person name="Liu M."/>
            <person name="Fu X."/>
            <person name="Pan Q."/>
            <person name="Wang Y."/>
            <person name="Lv Z."/>
            <person name="Lu X."/>
            <person name="Zhang F."/>
            <person name="Jiang W."/>
            <person name="Ma Y."/>
            <person name="Chen M."/>
            <person name="Hao X."/>
            <person name="Li L."/>
            <person name="Tang Y."/>
            <person name="Lv G."/>
            <person name="Zhou Y."/>
            <person name="Sun X."/>
            <person name="Brodelius P.E."/>
            <person name="Rose J.K.C."/>
            <person name="Tang K."/>
        </authorList>
    </citation>
    <scope>NUCLEOTIDE SEQUENCE [LARGE SCALE GENOMIC DNA]</scope>
    <source>
        <strain evidence="2">cv. Huhao1</strain>
        <tissue evidence="1">Leaf</tissue>
    </source>
</reference>
<dbReference type="STRING" id="35608.A0A2U1MLK5"/>
<gene>
    <name evidence="1" type="ORF">CTI12_AA233000</name>
</gene>
<accession>A0A2U1MLK5</accession>
<protein>
    <submittedName>
        <fullName evidence="1">WD40/YVTN repeat-like-containing domain-containing protein</fullName>
    </submittedName>
</protein>
<comment type="caution">
    <text evidence="1">The sequence shown here is derived from an EMBL/GenBank/DDBJ whole genome shotgun (WGS) entry which is preliminary data.</text>
</comment>
<evidence type="ECO:0000313" key="2">
    <source>
        <dbReference type="Proteomes" id="UP000245207"/>
    </source>
</evidence>
<dbReference type="EMBL" id="PKPP01004934">
    <property type="protein sequence ID" value="PWA62145.1"/>
    <property type="molecule type" value="Genomic_DNA"/>
</dbReference>
<evidence type="ECO:0000313" key="1">
    <source>
        <dbReference type="EMBL" id="PWA62145.1"/>
    </source>
</evidence>
<name>A0A2U1MLK5_ARTAN</name>
<dbReference type="OrthoDB" id="785207at2759"/>